<name>A0A0N5DAW2_THECL</name>
<evidence type="ECO:0000313" key="1">
    <source>
        <dbReference type="EMBL" id="VDN07997.1"/>
    </source>
</evidence>
<dbReference type="STRING" id="103827.A0A0N5DAW2"/>
<dbReference type="PANTHER" id="PTHR10974">
    <property type="entry name" value="FI08016P-RELATED"/>
    <property type="match status" value="1"/>
</dbReference>
<sequence length="373" mass="43368">FGVRKNETIIYHFINQSYASITGEDWIGAFTWPNCKGYDDYPFDHSTNSMIIRTTASKEAKEFDRDFYKGECQKRHHKIMQYVDKFLDDYNGISKFAIVWFSRISHDSLNGLYHLDRYFADFFRKHVNNLNNSFVFMMGDHGLRFGKVRKTSVGGDEDNNPLFVALPKSLRSNEQLVVNLKKNSRRHTSHFDFYATLYDIAQYSSQNHFTNWGEHNFRGELGEVRGGIRAKSILRPISYDRTCKEMEIKTEYCICKEFWRNISAKVKNVEEAAQFIISMINNYLEQKNSSEVCEKLHLIKVISAKSVVRKPILKLVITASPSIGSYEAQVLTQKHGFRLISQVTRVDSYGSQGDCAMDEEIRPLCYCRKNYGK</sequence>
<reference evidence="1 2" key="2">
    <citation type="submission" date="2018-11" db="EMBL/GenBank/DDBJ databases">
        <authorList>
            <consortium name="Pathogen Informatics"/>
        </authorList>
    </citation>
    <scope>NUCLEOTIDE SEQUENCE [LARGE SCALE GENOMIC DNA]</scope>
</reference>
<proteinExistence type="predicted"/>
<evidence type="ECO:0000313" key="2">
    <source>
        <dbReference type="Proteomes" id="UP000276776"/>
    </source>
</evidence>
<evidence type="ECO:0000313" key="3">
    <source>
        <dbReference type="WBParaSite" id="TCLT_0001032301-mRNA-1"/>
    </source>
</evidence>
<organism evidence="3">
    <name type="scientific">Thelazia callipaeda</name>
    <name type="common">Oriental eyeworm</name>
    <name type="synonym">Parasitic nematode</name>
    <dbReference type="NCBI Taxonomy" id="103827"/>
    <lineage>
        <taxon>Eukaryota</taxon>
        <taxon>Metazoa</taxon>
        <taxon>Ecdysozoa</taxon>
        <taxon>Nematoda</taxon>
        <taxon>Chromadorea</taxon>
        <taxon>Rhabditida</taxon>
        <taxon>Spirurina</taxon>
        <taxon>Spiruromorpha</taxon>
        <taxon>Thelazioidea</taxon>
        <taxon>Thelaziidae</taxon>
        <taxon>Thelazia</taxon>
    </lineage>
</organism>
<dbReference type="Pfam" id="PF02995">
    <property type="entry name" value="DUF229"/>
    <property type="match status" value="1"/>
</dbReference>
<dbReference type="EMBL" id="UYYF01005052">
    <property type="protein sequence ID" value="VDN07997.1"/>
    <property type="molecule type" value="Genomic_DNA"/>
</dbReference>
<dbReference type="GO" id="GO:0005615">
    <property type="term" value="C:extracellular space"/>
    <property type="evidence" value="ECO:0007669"/>
    <property type="project" value="TreeGrafter"/>
</dbReference>
<dbReference type="SUPFAM" id="SSF53649">
    <property type="entry name" value="Alkaline phosphatase-like"/>
    <property type="match status" value="1"/>
</dbReference>
<protein>
    <submittedName>
        <fullName evidence="3">Sulfatase domain-containing protein</fullName>
    </submittedName>
</protein>
<dbReference type="Gene3D" id="3.40.720.10">
    <property type="entry name" value="Alkaline Phosphatase, subunit A"/>
    <property type="match status" value="1"/>
</dbReference>
<dbReference type="WBParaSite" id="TCLT_0001032301-mRNA-1">
    <property type="protein sequence ID" value="TCLT_0001032301-mRNA-1"/>
    <property type="gene ID" value="TCLT_0001032301"/>
</dbReference>
<dbReference type="AlphaFoldDB" id="A0A0N5DAW2"/>
<keyword evidence="2" id="KW-1185">Reference proteome</keyword>
<reference evidence="3" key="1">
    <citation type="submission" date="2017-02" db="UniProtKB">
        <authorList>
            <consortium name="WormBaseParasite"/>
        </authorList>
    </citation>
    <scope>IDENTIFICATION</scope>
</reference>
<dbReference type="Proteomes" id="UP000276776">
    <property type="component" value="Unassembled WGS sequence"/>
</dbReference>
<accession>A0A0N5DAW2</accession>
<dbReference type="OrthoDB" id="5782315at2759"/>
<dbReference type="OMA" id="RIRNTAM"/>
<gene>
    <name evidence="1" type="ORF">TCLT_LOCUS10312</name>
</gene>
<dbReference type="InterPro" id="IPR004245">
    <property type="entry name" value="DUF229"/>
</dbReference>
<dbReference type="InterPro" id="IPR017850">
    <property type="entry name" value="Alkaline_phosphatase_core_sf"/>
</dbReference>
<dbReference type="PANTHER" id="PTHR10974:SF75">
    <property type="entry name" value="SULFATASE DOMAIN-CONTAINING PROTEIN"/>
    <property type="match status" value="1"/>
</dbReference>